<keyword evidence="4 6" id="KW-0472">Membrane</keyword>
<keyword evidence="3 6" id="KW-1133">Transmembrane helix</keyword>
<feature type="transmembrane region" description="Helical" evidence="6">
    <location>
        <begin position="265"/>
        <end position="283"/>
    </location>
</feature>
<gene>
    <name evidence="8" type="ORF">TELCIR_14430</name>
</gene>
<evidence type="ECO:0000256" key="4">
    <source>
        <dbReference type="ARBA" id="ARBA00023136"/>
    </source>
</evidence>
<keyword evidence="2 6" id="KW-0812">Transmembrane</keyword>
<comment type="subcellular location">
    <subcellularLocation>
        <location evidence="1">Membrane</location>
        <topology evidence="1">Multi-pass membrane protein</topology>
    </subcellularLocation>
</comment>
<dbReference type="GO" id="GO:0030659">
    <property type="term" value="C:cytoplasmic vesicle membrane"/>
    <property type="evidence" value="ECO:0007669"/>
    <property type="project" value="TreeGrafter"/>
</dbReference>
<dbReference type="Proteomes" id="UP000230423">
    <property type="component" value="Unassembled WGS sequence"/>
</dbReference>
<evidence type="ECO:0000256" key="3">
    <source>
        <dbReference type="ARBA" id="ARBA00022989"/>
    </source>
</evidence>
<keyword evidence="9" id="KW-1185">Reference proteome</keyword>
<evidence type="ECO:0000256" key="6">
    <source>
        <dbReference type="SAM" id="Phobius"/>
    </source>
</evidence>
<reference evidence="8 9" key="1">
    <citation type="submission" date="2015-09" db="EMBL/GenBank/DDBJ databases">
        <title>Draft genome of the parasitic nematode Teladorsagia circumcincta isolate WARC Sus (inbred).</title>
        <authorList>
            <person name="Mitreva M."/>
        </authorList>
    </citation>
    <scope>NUCLEOTIDE SEQUENCE [LARGE SCALE GENOMIC DNA]</scope>
    <source>
        <strain evidence="8 9">S</strain>
    </source>
</reference>
<evidence type="ECO:0000256" key="5">
    <source>
        <dbReference type="ARBA" id="ARBA00023180"/>
    </source>
</evidence>
<feature type="non-terminal residue" evidence="8">
    <location>
        <position position="284"/>
    </location>
</feature>
<dbReference type="GO" id="GO:0005886">
    <property type="term" value="C:plasma membrane"/>
    <property type="evidence" value="ECO:0007669"/>
    <property type="project" value="TreeGrafter"/>
</dbReference>
<accession>A0A2G9U176</accession>
<feature type="transmembrane region" description="Helical" evidence="6">
    <location>
        <begin position="171"/>
        <end position="193"/>
    </location>
</feature>
<dbReference type="GO" id="GO:0006897">
    <property type="term" value="P:endocytosis"/>
    <property type="evidence" value="ECO:0007669"/>
    <property type="project" value="TreeGrafter"/>
</dbReference>
<evidence type="ECO:0000256" key="2">
    <source>
        <dbReference type="ARBA" id="ARBA00022692"/>
    </source>
</evidence>
<dbReference type="OrthoDB" id="6510177at2759"/>
<dbReference type="InterPro" id="IPR003392">
    <property type="entry name" value="PTHD_SSD"/>
</dbReference>
<evidence type="ECO:0000256" key="1">
    <source>
        <dbReference type="ARBA" id="ARBA00004141"/>
    </source>
</evidence>
<evidence type="ECO:0000313" key="8">
    <source>
        <dbReference type="EMBL" id="PIO63955.1"/>
    </source>
</evidence>
<dbReference type="GO" id="GO:0018996">
    <property type="term" value="P:molting cycle, collagen and cuticulin-based cuticle"/>
    <property type="evidence" value="ECO:0007669"/>
    <property type="project" value="TreeGrafter"/>
</dbReference>
<feature type="non-terminal residue" evidence="8">
    <location>
        <position position="1"/>
    </location>
</feature>
<proteinExistence type="predicted"/>
<keyword evidence="5" id="KW-0325">Glycoprotein</keyword>
<feature type="domain" description="Patched" evidence="7">
    <location>
        <begin position="175"/>
        <end position="242"/>
    </location>
</feature>
<dbReference type="PANTHER" id="PTHR10796:SF85">
    <property type="entry name" value="SSD DOMAIN-CONTAINING PROTEIN"/>
    <property type="match status" value="1"/>
</dbReference>
<dbReference type="PANTHER" id="PTHR10796">
    <property type="entry name" value="PATCHED-RELATED"/>
    <property type="match status" value="1"/>
</dbReference>
<evidence type="ECO:0000313" key="9">
    <source>
        <dbReference type="Proteomes" id="UP000230423"/>
    </source>
</evidence>
<organism evidence="8 9">
    <name type="scientific">Teladorsagia circumcincta</name>
    <name type="common">Brown stomach worm</name>
    <name type="synonym">Ostertagia circumcincta</name>
    <dbReference type="NCBI Taxonomy" id="45464"/>
    <lineage>
        <taxon>Eukaryota</taxon>
        <taxon>Metazoa</taxon>
        <taxon>Ecdysozoa</taxon>
        <taxon>Nematoda</taxon>
        <taxon>Chromadorea</taxon>
        <taxon>Rhabditida</taxon>
        <taxon>Rhabditina</taxon>
        <taxon>Rhabditomorpha</taxon>
        <taxon>Strongyloidea</taxon>
        <taxon>Trichostrongylidae</taxon>
        <taxon>Teladorsagia</taxon>
    </lineage>
</organism>
<dbReference type="AlphaFoldDB" id="A0A2G9U176"/>
<name>A0A2G9U176_TELCI</name>
<evidence type="ECO:0000259" key="7">
    <source>
        <dbReference type="Pfam" id="PF02460"/>
    </source>
</evidence>
<dbReference type="Pfam" id="PF02460">
    <property type="entry name" value="Patched"/>
    <property type="match status" value="1"/>
</dbReference>
<feature type="transmembrane region" description="Helical" evidence="6">
    <location>
        <begin position="205"/>
        <end position="230"/>
    </location>
</feature>
<protein>
    <recommendedName>
        <fullName evidence="7">Patched domain-containing protein</fullName>
    </recommendedName>
</protein>
<sequence>LVIHEGAVADSSMCMAMPSYWPSGGHLATHYRHRLSSAHSTALSQSCHYSILEFVSSQFPMYDADLGKNQSFNEFCRGFCQANEPVRMFYPNFFGVEMEEDGRIKAVSVVALTFRAEKHPSWTDDMVKQWEIDIDEYFASNYDQRRIDVNVASYSILERGIVIAGESLRPFLVIGFLIMCIFCTSTTLASSVVMYHHRATFKKVVLSVTACVVPFMACGTAFGAIFLIGVTNSPILHVTPFLEYPRLKEATQRFLRWYTRLVADVRFSLMVVLVWIVFVAGAIV</sequence>
<dbReference type="EMBL" id="KZ350369">
    <property type="protein sequence ID" value="PIO63955.1"/>
    <property type="molecule type" value="Genomic_DNA"/>
</dbReference>
<dbReference type="InterPro" id="IPR051697">
    <property type="entry name" value="Patched_domain-protein"/>
</dbReference>